<dbReference type="Gene3D" id="1.10.10.350">
    <property type="match status" value="1"/>
</dbReference>
<dbReference type="InterPro" id="IPR008925">
    <property type="entry name" value="aa_tRNA-synth_I_cd-bd_sf"/>
</dbReference>
<dbReference type="EMBL" id="CP011125">
    <property type="protein sequence ID" value="AKF04759.1"/>
    <property type="molecule type" value="Genomic_DNA"/>
</dbReference>
<dbReference type="SUPFAM" id="SSF52374">
    <property type="entry name" value="Nucleotidylyl transferase"/>
    <property type="match status" value="1"/>
</dbReference>
<sequence length="479" mass="53306">MTTKGDRVRFAPSPTGFLHIGGVRTALYNWLWARRTGGTFVLRIEDTDRERSTQESVDVILDSMKWCGLEWDEGPEVGGPNGPYFQTQRLELYRDFAEKLIARGAAFRCYCTKEELDAQRAKLAPGQHFRYPGTCRTRTDQPDRPYVIRMKSPTSGATGWLDLVKGRIDVPNDAQQDWVLMRGDGVPLYNFGAVVDDITMGITLIARGDDHVVNTPIQIILYEALGYALPKFAHLPMINGQDGKKLSKRHAAVSTTEYRDMGYLPDAVLNYLARLGWSHGDQEIFTRDELIQAFSWDGVGRTAAQYDAKKFAHVQASHLRALGDAELAERARPFAKDATIASAIDGDRDRYVGAVGTVKTRATTLIDIVEMVDFYFREPPVEDEKAVAKFLVKESAATLKALRDHVAKVDSFDRVALEASVNEWLAQAGLQMKNVAQPARVAMTGKTASPGLFDVMEVLGRERTLARLDRGIARSESAS</sequence>
<dbReference type="Pfam" id="PF19269">
    <property type="entry name" value="Anticodon_2"/>
    <property type="match status" value="1"/>
</dbReference>
<proteinExistence type="inferred from homology"/>
<dbReference type="PRINTS" id="PR00987">
    <property type="entry name" value="TRNASYNTHGLU"/>
</dbReference>
<name>A0A0F6SE86_9BACT</name>
<evidence type="ECO:0000256" key="3">
    <source>
        <dbReference type="ARBA" id="ARBA00011245"/>
    </source>
</evidence>
<dbReference type="CDD" id="cd00808">
    <property type="entry name" value="GluRS_core"/>
    <property type="match status" value="1"/>
</dbReference>
<dbReference type="EC" id="6.1.1.17" evidence="10"/>
<feature type="domain" description="Aminoacyl-tRNA synthetase class I anticodon-binding" evidence="12">
    <location>
        <begin position="326"/>
        <end position="472"/>
    </location>
</feature>
<keyword evidence="8 10" id="KW-0648">Protein biosynthesis</keyword>
<feature type="binding site" evidence="10">
    <location>
        <position position="248"/>
    </location>
    <ligand>
        <name>ATP</name>
        <dbReference type="ChEBI" id="CHEBI:30616"/>
    </ligand>
</feature>
<accession>A0A0F6SE86</accession>
<dbReference type="GO" id="GO:0008270">
    <property type="term" value="F:zinc ion binding"/>
    <property type="evidence" value="ECO:0007669"/>
    <property type="project" value="InterPro"/>
</dbReference>
<dbReference type="KEGG" id="samy:DB32_001908"/>
<comment type="catalytic activity">
    <reaction evidence="10">
        <text>tRNA(Glu) + L-glutamate + ATP = L-glutamyl-tRNA(Glu) + AMP + diphosphate</text>
        <dbReference type="Rhea" id="RHEA:23540"/>
        <dbReference type="Rhea" id="RHEA-COMP:9663"/>
        <dbReference type="Rhea" id="RHEA-COMP:9680"/>
        <dbReference type="ChEBI" id="CHEBI:29985"/>
        <dbReference type="ChEBI" id="CHEBI:30616"/>
        <dbReference type="ChEBI" id="CHEBI:33019"/>
        <dbReference type="ChEBI" id="CHEBI:78442"/>
        <dbReference type="ChEBI" id="CHEBI:78520"/>
        <dbReference type="ChEBI" id="CHEBI:456215"/>
        <dbReference type="EC" id="6.1.1.17"/>
    </reaction>
</comment>
<comment type="function">
    <text evidence="10">Catalyzes the attachment of glutamate to tRNA(Glu) in a two-step reaction: glutamate is first activated by ATP to form Glu-AMP and then transferred to the acceptor end of tRNA(Glu).</text>
</comment>
<keyword evidence="5 10" id="KW-0436">Ligase</keyword>
<dbReference type="SUPFAM" id="SSF48163">
    <property type="entry name" value="An anticodon-binding domain of class I aminoacyl-tRNA synthetases"/>
    <property type="match status" value="1"/>
</dbReference>
<dbReference type="PANTHER" id="PTHR43311">
    <property type="entry name" value="GLUTAMATE--TRNA LIGASE"/>
    <property type="match status" value="1"/>
</dbReference>
<keyword evidence="14" id="KW-1185">Reference proteome</keyword>
<evidence type="ECO:0000256" key="4">
    <source>
        <dbReference type="ARBA" id="ARBA00022490"/>
    </source>
</evidence>
<evidence type="ECO:0000256" key="9">
    <source>
        <dbReference type="ARBA" id="ARBA00023146"/>
    </source>
</evidence>
<dbReference type="InterPro" id="IPR049940">
    <property type="entry name" value="GluQ/Sye"/>
</dbReference>
<dbReference type="Proteomes" id="UP000034883">
    <property type="component" value="Chromosome"/>
</dbReference>
<protein>
    <recommendedName>
        <fullName evidence="10">Glutamate--tRNA ligase</fullName>
        <ecNumber evidence="10">6.1.1.17</ecNumber>
    </recommendedName>
    <alternativeName>
        <fullName evidence="10">Glutamyl-tRNA synthetase</fullName>
        <shortName evidence="10">GluRS</shortName>
    </alternativeName>
</protein>
<gene>
    <name evidence="10" type="primary">gltX</name>
    <name evidence="13" type="ORF">DB32_001908</name>
</gene>
<dbReference type="RefSeq" id="WP_053232066.1">
    <property type="nucleotide sequence ID" value="NZ_CP011125.1"/>
</dbReference>
<dbReference type="OrthoDB" id="9807503at2"/>
<evidence type="ECO:0000256" key="1">
    <source>
        <dbReference type="ARBA" id="ARBA00004496"/>
    </source>
</evidence>
<comment type="caution">
    <text evidence="10">Lacks conserved residue(s) required for the propagation of feature annotation.</text>
</comment>
<reference evidence="13 14" key="1">
    <citation type="submission" date="2015-03" db="EMBL/GenBank/DDBJ databases">
        <title>Genome assembly of Sandaracinus amylolyticus DSM 53668.</title>
        <authorList>
            <person name="Sharma G."/>
            <person name="Subramanian S."/>
        </authorList>
    </citation>
    <scope>NUCLEOTIDE SEQUENCE [LARGE SCALE GENOMIC DNA]</scope>
    <source>
        <strain evidence="13 14">DSM 53668</strain>
    </source>
</reference>
<dbReference type="AlphaFoldDB" id="A0A0F6SE86"/>
<evidence type="ECO:0000256" key="2">
    <source>
        <dbReference type="ARBA" id="ARBA00007894"/>
    </source>
</evidence>
<dbReference type="GO" id="GO:0005829">
    <property type="term" value="C:cytosol"/>
    <property type="evidence" value="ECO:0007669"/>
    <property type="project" value="TreeGrafter"/>
</dbReference>
<dbReference type="GO" id="GO:0000049">
    <property type="term" value="F:tRNA binding"/>
    <property type="evidence" value="ECO:0007669"/>
    <property type="project" value="InterPro"/>
</dbReference>
<dbReference type="InterPro" id="IPR020751">
    <property type="entry name" value="aa-tRNA-synth_I_codon-bd_sub2"/>
</dbReference>
<dbReference type="Gene3D" id="3.40.50.620">
    <property type="entry name" value="HUPs"/>
    <property type="match status" value="1"/>
</dbReference>
<evidence type="ECO:0000313" key="13">
    <source>
        <dbReference type="EMBL" id="AKF04759.1"/>
    </source>
</evidence>
<comment type="subunit">
    <text evidence="3 10">Monomer.</text>
</comment>
<evidence type="ECO:0000256" key="10">
    <source>
        <dbReference type="HAMAP-Rule" id="MF_00022"/>
    </source>
</evidence>
<evidence type="ECO:0000256" key="5">
    <source>
        <dbReference type="ARBA" id="ARBA00022598"/>
    </source>
</evidence>
<evidence type="ECO:0000259" key="11">
    <source>
        <dbReference type="Pfam" id="PF00749"/>
    </source>
</evidence>
<dbReference type="GO" id="GO:0006424">
    <property type="term" value="P:glutamyl-tRNA aminoacylation"/>
    <property type="evidence" value="ECO:0007669"/>
    <property type="project" value="UniProtKB-UniRule"/>
</dbReference>
<comment type="similarity">
    <text evidence="2 10">Belongs to the class-I aminoacyl-tRNA synthetase family. Glutamate--tRNA ligase type 1 subfamily.</text>
</comment>
<feature type="short sequence motif" description="'KMSKS' region" evidence="10">
    <location>
        <begin position="245"/>
        <end position="249"/>
    </location>
</feature>
<dbReference type="InterPro" id="IPR000924">
    <property type="entry name" value="Glu/Gln-tRNA-synth"/>
</dbReference>
<comment type="subcellular location">
    <subcellularLocation>
        <location evidence="1 10">Cytoplasm</location>
    </subcellularLocation>
</comment>
<dbReference type="InterPro" id="IPR033910">
    <property type="entry name" value="GluRS_core"/>
</dbReference>
<dbReference type="PROSITE" id="PS00178">
    <property type="entry name" value="AA_TRNA_LIGASE_I"/>
    <property type="match status" value="1"/>
</dbReference>
<dbReference type="PANTHER" id="PTHR43311:SF2">
    <property type="entry name" value="GLUTAMATE--TRNA LIGASE, MITOCHONDRIAL-RELATED"/>
    <property type="match status" value="1"/>
</dbReference>
<dbReference type="InterPro" id="IPR001412">
    <property type="entry name" value="aa-tRNA-synth_I_CS"/>
</dbReference>
<keyword evidence="7 10" id="KW-0067">ATP-binding</keyword>
<evidence type="ECO:0000256" key="7">
    <source>
        <dbReference type="ARBA" id="ARBA00022840"/>
    </source>
</evidence>
<evidence type="ECO:0000259" key="12">
    <source>
        <dbReference type="Pfam" id="PF19269"/>
    </source>
</evidence>
<evidence type="ECO:0000256" key="8">
    <source>
        <dbReference type="ARBA" id="ARBA00022917"/>
    </source>
</evidence>
<dbReference type="Pfam" id="PF00749">
    <property type="entry name" value="tRNA-synt_1c"/>
    <property type="match status" value="1"/>
</dbReference>
<keyword evidence="9 10" id="KW-0030">Aminoacyl-tRNA synthetase</keyword>
<dbReference type="InterPro" id="IPR004527">
    <property type="entry name" value="Glu-tRNA-ligase_bac/mito"/>
</dbReference>
<dbReference type="InterPro" id="IPR020058">
    <property type="entry name" value="Glu/Gln-tRNA-synth_Ib_cat-dom"/>
</dbReference>
<organism evidence="13 14">
    <name type="scientific">Sandaracinus amylolyticus</name>
    <dbReference type="NCBI Taxonomy" id="927083"/>
    <lineage>
        <taxon>Bacteria</taxon>
        <taxon>Pseudomonadati</taxon>
        <taxon>Myxococcota</taxon>
        <taxon>Polyangia</taxon>
        <taxon>Polyangiales</taxon>
        <taxon>Sandaracinaceae</taxon>
        <taxon>Sandaracinus</taxon>
    </lineage>
</organism>
<evidence type="ECO:0000313" key="14">
    <source>
        <dbReference type="Proteomes" id="UP000034883"/>
    </source>
</evidence>
<dbReference type="InterPro" id="IPR045462">
    <property type="entry name" value="aa-tRNA-synth_I_cd-bd"/>
</dbReference>
<evidence type="ECO:0000256" key="6">
    <source>
        <dbReference type="ARBA" id="ARBA00022741"/>
    </source>
</evidence>
<dbReference type="FunFam" id="3.40.50.620:FF:000007">
    <property type="entry name" value="Glutamate--tRNA ligase"/>
    <property type="match status" value="1"/>
</dbReference>
<dbReference type="InterPro" id="IPR014729">
    <property type="entry name" value="Rossmann-like_a/b/a_fold"/>
</dbReference>
<dbReference type="STRING" id="927083.DB32_001908"/>
<dbReference type="NCBIfam" id="TIGR00464">
    <property type="entry name" value="gltX_bact"/>
    <property type="match status" value="1"/>
</dbReference>
<dbReference type="HAMAP" id="MF_00022">
    <property type="entry name" value="Glu_tRNA_synth_type1"/>
    <property type="match status" value="1"/>
</dbReference>
<keyword evidence="4 10" id="KW-0963">Cytoplasm</keyword>
<dbReference type="GO" id="GO:0005524">
    <property type="term" value="F:ATP binding"/>
    <property type="evidence" value="ECO:0007669"/>
    <property type="project" value="UniProtKB-UniRule"/>
</dbReference>
<feature type="short sequence motif" description="'HIGH' region" evidence="10">
    <location>
        <begin position="12"/>
        <end position="22"/>
    </location>
</feature>
<dbReference type="GO" id="GO:0004818">
    <property type="term" value="F:glutamate-tRNA ligase activity"/>
    <property type="evidence" value="ECO:0007669"/>
    <property type="project" value="UniProtKB-UniRule"/>
</dbReference>
<feature type="domain" description="Glutamyl/glutaminyl-tRNA synthetase class Ib catalytic" evidence="11">
    <location>
        <begin position="7"/>
        <end position="310"/>
    </location>
</feature>
<keyword evidence="6 10" id="KW-0547">Nucleotide-binding</keyword>